<keyword evidence="2" id="KW-1185">Reference proteome</keyword>
<protein>
    <submittedName>
        <fullName evidence="1">Uncharacterized protein</fullName>
    </submittedName>
</protein>
<proteinExistence type="predicted"/>
<name>A0A927C2B8_9GAMM</name>
<reference evidence="1" key="1">
    <citation type="submission" date="2020-09" db="EMBL/GenBank/DDBJ databases">
        <authorList>
            <person name="Yoon J.-W."/>
        </authorList>
    </citation>
    <scope>NUCLEOTIDE SEQUENCE</scope>
    <source>
        <strain evidence="1">KMU-158</strain>
    </source>
</reference>
<accession>A0A927C2B8</accession>
<comment type="caution">
    <text evidence="1">The sequence shown here is derived from an EMBL/GenBank/DDBJ whole genome shotgun (WGS) entry which is preliminary data.</text>
</comment>
<gene>
    <name evidence="1" type="ORF">IB286_06925</name>
</gene>
<evidence type="ECO:0000313" key="2">
    <source>
        <dbReference type="Proteomes" id="UP000610558"/>
    </source>
</evidence>
<dbReference type="Proteomes" id="UP000610558">
    <property type="component" value="Unassembled WGS sequence"/>
</dbReference>
<sequence length="126" mass="13794">MKEKGLAALVLGTLFALPFLVVNKMDDVPSDVQDSNGTFCTIGDLAYCREGDWFGMYSSELPSFAKKSPLIEPSPLAVLCQDFGRSGGIPNPQILRILPQKNGDKLYLCRLRAAADIETRINNFAP</sequence>
<organism evidence="1 2">
    <name type="scientific">Spongiibacter pelagi</name>
    <dbReference type="NCBI Taxonomy" id="2760804"/>
    <lineage>
        <taxon>Bacteria</taxon>
        <taxon>Pseudomonadati</taxon>
        <taxon>Pseudomonadota</taxon>
        <taxon>Gammaproteobacteria</taxon>
        <taxon>Cellvibrionales</taxon>
        <taxon>Spongiibacteraceae</taxon>
        <taxon>Spongiibacter</taxon>
    </lineage>
</organism>
<dbReference type="AlphaFoldDB" id="A0A927C2B8"/>
<dbReference type="RefSeq" id="WP_190763898.1">
    <property type="nucleotide sequence ID" value="NZ_JACXLD010000003.1"/>
</dbReference>
<evidence type="ECO:0000313" key="1">
    <source>
        <dbReference type="EMBL" id="MBD2858742.1"/>
    </source>
</evidence>
<dbReference type="EMBL" id="JACXLD010000003">
    <property type="protein sequence ID" value="MBD2858742.1"/>
    <property type="molecule type" value="Genomic_DNA"/>
</dbReference>